<dbReference type="KEGG" id="tng:GSTEN00035954G001"/>
<protein>
    <submittedName>
        <fullName evidence="1">(spotted green pufferfish) hypothetical protein</fullName>
    </submittedName>
</protein>
<dbReference type="AlphaFoldDB" id="Q4RE28"/>
<name>Q4RE28_TETNG</name>
<evidence type="ECO:0000313" key="1">
    <source>
        <dbReference type="EMBL" id="CAG13354.1"/>
    </source>
</evidence>
<reference evidence="1" key="2">
    <citation type="submission" date="2004-02" db="EMBL/GenBank/DDBJ databases">
        <authorList>
            <consortium name="Genoscope"/>
            <consortium name="Whitehead Institute Centre for Genome Research"/>
        </authorList>
    </citation>
    <scope>NUCLEOTIDE SEQUENCE</scope>
</reference>
<proteinExistence type="predicted"/>
<reference evidence="1" key="1">
    <citation type="journal article" date="2004" name="Nature">
        <title>Genome duplication in the teleost fish Tetraodon nigroviridis reveals the early vertebrate proto-karyotype.</title>
        <authorList>
            <person name="Jaillon O."/>
            <person name="Aury J.-M."/>
            <person name="Brunet F."/>
            <person name="Petit J.-L."/>
            <person name="Stange-Thomann N."/>
            <person name="Mauceli E."/>
            <person name="Bouneau L."/>
            <person name="Fischer C."/>
            <person name="Ozouf-Costaz C."/>
            <person name="Bernot A."/>
            <person name="Nicaud S."/>
            <person name="Jaffe D."/>
            <person name="Fisher S."/>
            <person name="Lutfalla G."/>
            <person name="Dossat C."/>
            <person name="Segurens B."/>
            <person name="Dasilva C."/>
            <person name="Salanoubat M."/>
            <person name="Levy M."/>
            <person name="Boudet N."/>
            <person name="Castellano S."/>
            <person name="Anthouard V."/>
            <person name="Jubin C."/>
            <person name="Castelli V."/>
            <person name="Katinka M."/>
            <person name="Vacherie B."/>
            <person name="Biemont C."/>
            <person name="Skalli Z."/>
            <person name="Cattolico L."/>
            <person name="Poulain J."/>
            <person name="De Berardinis V."/>
            <person name="Cruaud C."/>
            <person name="Duprat S."/>
            <person name="Brottier P."/>
            <person name="Coutanceau J.-P."/>
            <person name="Gouzy J."/>
            <person name="Parra G."/>
            <person name="Lardier G."/>
            <person name="Chapple C."/>
            <person name="McKernan K.J."/>
            <person name="McEwan P."/>
            <person name="Bosak S."/>
            <person name="Kellis M."/>
            <person name="Volff J.-N."/>
            <person name="Guigo R."/>
            <person name="Zody M.C."/>
            <person name="Mesirov J."/>
            <person name="Lindblad-Toh K."/>
            <person name="Birren B."/>
            <person name="Nusbaum C."/>
            <person name="Kahn D."/>
            <person name="Robinson-Rechavi M."/>
            <person name="Laudet V."/>
            <person name="Schachter V."/>
            <person name="Quetier F."/>
            <person name="Saurin W."/>
            <person name="Scarpelli C."/>
            <person name="Wincker P."/>
            <person name="Lander E.S."/>
            <person name="Weissenbach J."/>
            <person name="Roest Crollius H."/>
        </authorList>
    </citation>
    <scope>NUCLEOTIDE SEQUENCE [LARGE SCALE GENOMIC DNA]</scope>
</reference>
<sequence>MITGSSHIIKNITSSGEPNTLYRSFLIFFSRLLKTSESV</sequence>
<accession>Q4RE28</accession>
<dbReference type="EMBL" id="CAAE01015141">
    <property type="protein sequence ID" value="CAG13354.1"/>
    <property type="molecule type" value="Genomic_DNA"/>
</dbReference>
<comment type="caution">
    <text evidence="1">The sequence shown here is derived from an EMBL/GenBank/DDBJ whole genome shotgun (WGS) entry which is preliminary data.</text>
</comment>
<gene>
    <name evidence="1" type="ORF">GSTENG00035954001</name>
</gene>
<organism evidence="1">
    <name type="scientific">Tetraodon nigroviridis</name>
    <name type="common">Spotted green pufferfish</name>
    <name type="synonym">Chelonodon nigroviridis</name>
    <dbReference type="NCBI Taxonomy" id="99883"/>
    <lineage>
        <taxon>Eukaryota</taxon>
        <taxon>Metazoa</taxon>
        <taxon>Chordata</taxon>
        <taxon>Craniata</taxon>
        <taxon>Vertebrata</taxon>
        <taxon>Euteleostomi</taxon>
        <taxon>Actinopterygii</taxon>
        <taxon>Neopterygii</taxon>
        <taxon>Teleostei</taxon>
        <taxon>Neoteleostei</taxon>
        <taxon>Acanthomorphata</taxon>
        <taxon>Eupercaria</taxon>
        <taxon>Tetraodontiformes</taxon>
        <taxon>Tetradontoidea</taxon>
        <taxon>Tetraodontidae</taxon>
        <taxon>Tetraodon</taxon>
    </lineage>
</organism>